<feature type="transmembrane region" description="Helical" evidence="6">
    <location>
        <begin position="143"/>
        <end position="162"/>
    </location>
</feature>
<dbReference type="RefSeq" id="WP_263123561.1">
    <property type="nucleotide sequence ID" value="NZ_CP106753.1"/>
</dbReference>
<comment type="subcellular location">
    <subcellularLocation>
        <location evidence="1">Cell membrane</location>
        <topology evidence="1">Multi-pass membrane protein</topology>
    </subcellularLocation>
</comment>
<dbReference type="PANTHER" id="PTHR36570:SF3">
    <property type="entry name" value="DISULFIDE BOND FORMATION PROTEIN B"/>
    <property type="match status" value="1"/>
</dbReference>
<evidence type="ECO:0000256" key="2">
    <source>
        <dbReference type="ARBA" id="ARBA00022475"/>
    </source>
</evidence>
<proteinExistence type="predicted"/>
<dbReference type="Proteomes" id="UP001061302">
    <property type="component" value="Chromosome"/>
</dbReference>
<feature type="transmembrane region" description="Helical" evidence="6">
    <location>
        <begin position="64"/>
        <end position="84"/>
    </location>
</feature>
<gene>
    <name evidence="7" type="ORF">N8I74_13175</name>
</gene>
<sequence>MDRWRLGFLVLFLACAGMLAFALYHQVYHWVMPCLMCVYQRLAVIAYGLLALLAVAWRPRSRAGLLLLGGSLAGSALFGAWAAALNLQLQYGPPDPTAACAASLPFPIDLNDPAWPAWFAMLIRPVGDCSAVDFTLFGVSVPLWVMLAMSGMLIAAIWLCMLRWRGLGGQRP</sequence>
<evidence type="ECO:0000256" key="3">
    <source>
        <dbReference type="ARBA" id="ARBA00022692"/>
    </source>
</evidence>
<evidence type="ECO:0000256" key="6">
    <source>
        <dbReference type="SAM" id="Phobius"/>
    </source>
</evidence>
<dbReference type="Gene3D" id="1.20.1550.10">
    <property type="entry name" value="DsbB-like"/>
    <property type="match status" value="1"/>
</dbReference>
<dbReference type="InterPro" id="IPR050183">
    <property type="entry name" value="DsbB"/>
</dbReference>
<evidence type="ECO:0000313" key="8">
    <source>
        <dbReference type="Proteomes" id="UP001061302"/>
    </source>
</evidence>
<dbReference type="PANTHER" id="PTHR36570">
    <property type="entry name" value="DISULFIDE BOND FORMATION PROTEIN B"/>
    <property type="match status" value="1"/>
</dbReference>
<keyword evidence="8" id="KW-1185">Reference proteome</keyword>
<dbReference type="SUPFAM" id="SSF158442">
    <property type="entry name" value="DsbB-like"/>
    <property type="match status" value="1"/>
</dbReference>
<dbReference type="InterPro" id="IPR003752">
    <property type="entry name" value="DiS_bond_form_DsbB/BdbC"/>
</dbReference>
<evidence type="ECO:0000256" key="4">
    <source>
        <dbReference type="ARBA" id="ARBA00022989"/>
    </source>
</evidence>
<dbReference type="InterPro" id="IPR023380">
    <property type="entry name" value="DsbB-like_sf"/>
</dbReference>
<evidence type="ECO:0000313" key="7">
    <source>
        <dbReference type="EMBL" id="UXY14262.1"/>
    </source>
</evidence>
<name>A0ABY6DIV9_9NEIS</name>
<keyword evidence="5 6" id="KW-0472">Membrane</keyword>
<reference evidence="7" key="1">
    <citation type="submission" date="2022-10" db="EMBL/GenBank/DDBJ databases">
        <title>Chitiniphilus purpureus sp. nov., a novel chitin-degrading bacterium isolated from crawfish pond sediment.</title>
        <authorList>
            <person name="Li K."/>
        </authorList>
    </citation>
    <scope>NUCLEOTIDE SEQUENCE</scope>
    <source>
        <strain evidence="7">CD1</strain>
    </source>
</reference>
<keyword evidence="2" id="KW-1003">Cell membrane</keyword>
<evidence type="ECO:0000256" key="5">
    <source>
        <dbReference type="ARBA" id="ARBA00023136"/>
    </source>
</evidence>
<accession>A0ABY6DIV9</accession>
<feature type="transmembrane region" description="Helical" evidence="6">
    <location>
        <begin position="38"/>
        <end position="57"/>
    </location>
</feature>
<dbReference type="Pfam" id="PF02600">
    <property type="entry name" value="DsbB"/>
    <property type="match status" value="1"/>
</dbReference>
<keyword evidence="3 6" id="KW-0812">Transmembrane</keyword>
<keyword evidence="4 6" id="KW-1133">Transmembrane helix</keyword>
<dbReference type="EMBL" id="CP106753">
    <property type="protein sequence ID" value="UXY14262.1"/>
    <property type="molecule type" value="Genomic_DNA"/>
</dbReference>
<protein>
    <submittedName>
        <fullName evidence="7">Disulfide bond formation protein B</fullName>
    </submittedName>
</protein>
<evidence type="ECO:0000256" key="1">
    <source>
        <dbReference type="ARBA" id="ARBA00004651"/>
    </source>
</evidence>
<organism evidence="7 8">
    <name type="scientific">Chitiniphilus purpureus</name>
    <dbReference type="NCBI Taxonomy" id="2981137"/>
    <lineage>
        <taxon>Bacteria</taxon>
        <taxon>Pseudomonadati</taxon>
        <taxon>Pseudomonadota</taxon>
        <taxon>Betaproteobacteria</taxon>
        <taxon>Neisseriales</taxon>
        <taxon>Chitinibacteraceae</taxon>
        <taxon>Chitiniphilus</taxon>
    </lineage>
</organism>